<evidence type="ECO:0000256" key="2">
    <source>
        <dbReference type="ARBA" id="ARBA00022649"/>
    </source>
</evidence>
<dbReference type="Proteomes" id="UP000034087">
    <property type="component" value="Unassembled WGS sequence"/>
</dbReference>
<comment type="similarity">
    <text evidence="1">Belongs to the RelE toxin family.</text>
</comment>
<dbReference type="PANTHER" id="PTHR35601">
    <property type="entry name" value="TOXIN RELE"/>
    <property type="match status" value="1"/>
</dbReference>
<evidence type="ECO:0000313" key="3">
    <source>
        <dbReference type="EMBL" id="KKT59719.1"/>
    </source>
</evidence>
<evidence type="ECO:0000256" key="1">
    <source>
        <dbReference type="ARBA" id="ARBA00006226"/>
    </source>
</evidence>
<accession>A0A0G1LIU9</accession>
<gene>
    <name evidence="3" type="ORF">UW53_C0008G0002</name>
</gene>
<dbReference type="SUPFAM" id="SSF143011">
    <property type="entry name" value="RelE-like"/>
    <property type="match status" value="1"/>
</dbReference>
<dbReference type="Pfam" id="PF05016">
    <property type="entry name" value="ParE_toxin"/>
    <property type="match status" value="1"/>
</dbReference>
<dbReference type="EMBL" id="LCIR01000008">
    <property type="protein sequence ID" value="KKT59719.1"/>
    <property type="molecule type" value="Genomic_DNA"/>
</dbReference>
<protein>
    <recommendedName>
        <fullName evidence="5">Addiction module toxin, RelE/StbE family</fullName>
    </recommendedName>
</protein>
<reference evidence="3 4" key="1">
    <citation type="journal article" date="2015" name="Nature">
        <title>rRNA introns, odd ribosomes, and small enigmatic genomes across a large radiation of phyla.</title>
        <authorList>
            <person name="Brown C.T."/>
            <person name="Hug L.A."/>
            <person name="Thomas B.C."/>
            <person name="Sharon I."/>
            <person name="Castelle C.J."/>
            <person name="Singh A."/>
            <person name="Wilkins M.J."/>
            <person name="Williams K.H."/>
            <person name="Banfield J.F."/>
        </authorList>
    </citation>
    <scope>NUCLEOTIDE SEQUENCE [LARGE SCALE GENOMIC DNA]</scope>
</reference>
<evidence type="ECO:0000313" key="4">
    <source>
        <dbReference type="Proteomes" id="UP000034087"/>
    </source>
</evidence>
<comment type="caution">
    <text evidence="3">The sequence shown here is derived from an EMBL/GenBank/DDBJ whole genome shotgun (WGS) entry which is preliminary data.</text>
</comment>
<name>A0A0G1LIU9_9BACT</name>
<organism evidence="3 4">
    <name type="scientific">Candidatus Giovannonibacteria bacterium GW2011_GWA1_44_25</name>
    <dbReference type="NCBI Taxonomy" id="1618645"/>
    <lineage>
        <taxon>Bacteria</taxon>
        <taxon>Candidatus Giovannoniibacteriota</taxon>
    </lineage>
</organism>
<dbReference type="PANTHER" id="PTHR35601:SF1">
    <property type="entry name" value="TOXIN RELE"/>
    <property type="match status" value="1"/>
</dbReference>
<sequence>MDQWKFNITEDAQLDLAKLDIQVKNRVLAKLDWLVNHFEDITPIPLGEPLKGFFKLRVGDWRIAYEVEDAKKSVTVHAIDRRDKVYKKLLRRK</sequence>
<proteinExistence type="inferred from homology"/>
<dbReference type="InterPro" id="IPR035093">
    <property type="entry name" value="RelE/ParE_toxin_dom_sf"/>
</dbReference>
<keyword evidence="2" id="KW-1277">Toxin-antitoxin system</keyword>
<dbReference type="InterPro" id="IPR007712">
    <property type="entry name" value="RelE/ParE_toxin"/>
</dbReference>
<dbReference type="Gene3D" id="3.30.2310.20">
    <property type="entry name" value="RelE-like"/>
    <property type="match status" value="1"/>
</dbReference>
<dbReference type="AlphaFoldDB" id="A0A0G1LIU9"/>
<evidence type="ECO:0008006" key="5">
    <source>
        <dbReference type="Google" id="ProtNLM"/>
    </source>
</evidence>